<keyword evidence="2" id="KW-1185">Reference proteome</keyword>
<name>A0A9P6CNC2_9AGAR</name>
<comment type="caution">
    <text evidence="1">The sequence shown here is derived from an EMBL/GenBank/DDBJ whole genome shotgun (WGS) entry which is preliminary data.</text>
</comment>
<reference evidence="1" key="1">
    <citation type="submission" date="2020-11" db="EMBL/GenBank/DDBJ databases">
        <authorList>
            <consortium name="DOE Joint Genome Institute"/>
            <person name="Ahrendt S."/>
            <person name="Riley R."/>
            <person name="Andreopoulos W."/>
            <person name="Labutti K."/>
            <person name="Pangilinan J."/>
            <person name="Ruiz-Duenas F.J."/>
            <person name="Barrasa J.M."/>
            <person name="Sanchez-Garcia M."/>
            <person name="Camarero S."/>
            <person name="Miyauchi S."/>
            <person name="Serrano A."/>
            <person name="Linde D."/>
            <person name="Babiker R."/>
            <person name="Drula E."/>
            <person name="Ayuso-Fernandez I."/>
            <person name="Pacheco R."/>
            <person name="Padilla G."/>
            <person name="Ferreira P."/>
            <person name="Barriuso J."/>
            <person name="Kellner H."/>
            <person name="Castanera R."/>
            <person name="Alfaro M."/>
            <person name="Ramirez L."/>
            <person name="Pisabarro A.G."/>
            <person name="Kuo A."/>
            <person name="Tritt A."/>
            <person name="Lipzen A."/>
            <person name="He G."/>
            <person name="Yan M."/>
            <person name="Ng V."/>
            <person name="Cullen D."/>
            <person name="Martin F."/>
            <person name="Rosso M.-N."/>
            <person name="Henrissat B."/>
            <person name="Hibbett D."/>
            <person name="Martinez A.T."/>
            <person name="Grigoriev I.V."/>
        </authorList>
    </citation>
    <scope>NUCLEOTIDE SEQUENCE</scope>
    <source>
        <strain evidence="1">CBS 247.69</strain>
    </source>
</reference>
<accession>A0A9P6CNC2</accession>
<evidence type="ECO:0000313" key="2">
    <source>
        <dbReference type="Proteomes" id="UP000807353"/>
    </source>
</evidence>
<proteinExistence type="predicted"/>
<sequence>MPFRLTVFPTKVGPHRDTSTQFPELTIAPMGRRALMLQIRTVKWPVCPSVSWRPEGNAAFEGVVAPTNELHTSGMILVLRYDIRSQPKQPNTQPLMPAVVPQTRLHIVHSGTSLHRPRRARPASANSLTTSKAIANITLSSVYTLPFLRSSKKRCRHPDDVGGSEENYSGIVGWLFYRQTKRRLL</sequence>
<dbReference type="EMBL" id="MU150240">
    <property type="protein sequence ID" value="KAF9466824.1"/>
    <property type="molecule type" value="Genomic_DNA"/>
</dbReference>
<dbReference type="Proteomes" id="UP000807353">
    <property type="component" value="Unassembled WGS sequence"/>
</dbReference>
<dbReference type="AlphaFoldDB" id="A0A9P6CNC2"/>
<organism evidence="1 2">
    <name type="scientific">Collybia nuda</name>
    <dbReference type="NCBI Taxonomy" id="64659"/>
    <lineage>
        <taxon>Eukaryota</taxon>
        <taxon>Fungi</taxon>
        <taxon>Dikarya</taxon>
        <taxon>Basidiomycota</taxon>
        <taxon>Agaricomycotina</taxon>
        <taxon>Agaricomycetes</taxon>
        <taxon>Agaricomycetidae</taxon>
        <taxon>Agaricales</taxon>
        <taxon>Tricholomatineae</taxon>
        <taxon>Clitocybaceae</taxon>
        <taxon>Collybia</taxon>
    </lineage>
</organism>
<gene>
    <name evidence="1" type="ORF">BDZ94DRAFT_1250872</name>
</gene>
<evidence type="ECO:0000313" key="1">
    <source>
        <dbReference type="EMBL" id="KAF9466824.1"/>
    </source>
</evidence>
<protein>
    <submittedName>
        <fullName evidence="1">Uncharacterized protein</fullName>
    </submittedName>
</protein>